<name>A0ABM3I1H1_ZIZJJ</name>
<keyword evidence="2" id="KW-1185">Reference proteome</keyword>
<protein>
    <submittedName>
        <fullName evidence="3">Disease resistance protein At3g14460</fullName>
    </submittedName>
</protein>
<dbReference type="Proteomes" id="UP001652623">
    <property type="component" value="Chromosome 12"/>
</dbReference>
<evidence type="ECO:0000313" key="2">
    <source>
        <dbReference type="Proteomes" id="UP001652623"/>
    </source>
</evidence>
<reference evidence="3" key="1">
    <citation type="submission" date="2025-08" db="UniProtKB">
        <authorList>
            <consortium name="RefSeq"/>
        </authorList>
    </citation>
    <scope>IDENTIFICATION</scope>
    <source>
        <tissue evidence="3">Seedling</tissue>
    </source>
</reference>
<proteinExistence type="predicted"/>
<dbReference type="PANTHER" id="PTHR36766">
    <property type="entry name" value="PLANT BROAD-SPECTRUM MILDEW RESISTANCE PROTEIN RPW8"/>
    <property type="match status" value="1"/>
</dbReference>
<gene>
    <name evidence="3" type="primary">LOC107428224</name>
</gene>
<keyword evidence="1" id="KW-0611">Plant defense</keyword>
<dbReference type="RefSeq" id="XP_048318666.2">
    <property type="nucleotide sequence ID" value="XM_048462709.2"/>
</dbReference>
<dbReference type="SUPFAM" id="SSF52058">
    <property type="entry name" value="L domain-like"/>
    <property type="match status" value="1"/>
</dbReference>
<organism evidence="2 3">
    <name type="scientific">Ziziphus jujuba</name>
    <name type="common">Chinese jujube</name>
    <name type="synonym">Ziziphus sativa</name>
    <dbReference type="NCBI Taxonomy" id="326968"/>
    <lineage>
        <taxon>Eukaryota</taxon>
        <taxon>Viridiplantae</taxon>
        <taxon>Streptophyta</taxon>
        <taxon>Embryophyta</taxon>
        <taxon>Tracheophyta</taxon>
        <taxon>Spermatophyta</taxon>
        <taxon>Magnoliopsida</taxon>
        <taxon>eudicotyledons</taxon>
        <taxon>Gunneridae</taxon>
        <taxon>Pentapetalae</taxon>
        <taxon>rosids</taxon>
        <taxon>fabids</taxon>
        <taxon>Rosales</taxon>
        <taxon>Rhamnaceae</taxon>
        <taxon>Paliureae</taxon>
        <taxon>Ziziphus</taxon>
    </lineage>
</organism>
<accession>A0ABM3I1H1</accession>
<sequence length="419" mass="46851">MMKVHHVSVAPDVSLQRFGATSKAIHLRLLLTLYGYSFPTLSNEVVNNVILKLRCLRILSSSGCVFLSDSIGELKHLRFLDLSCTSIKRLPNSKCRDTFIVGEDNGTKREELRELSNLRGELSLMNLKNVASATDTSEARYCNSLPLLGQLSSLKTLLVEGLSEVVTVGAEFYRNIAGSSVTKPFESLEFSESLGVSLDGDGMLTSLSYISVYGCPNFVSFAKGGLHAPNLTRLRVEGSKKLKKLPEQMRNLLPFLNTLQISNCPESESFPEGGLPSHLNRLWIMNCPKLIAQRMKWNFHAFQVLTNFSIGDECGGGGVELFPEEGLLPSTLSSIRIHKFPHLKMLDIKGLQQFTSLECLCISECPQLEKLSQQRLSTSLKHFQIDGCPLLEERCRREKGEDWNIISHIPRIWIDYCPI</sequence>
<dbReference type="InterPro" id="IPR032675">
    <property type="entry name" value="LRR_dom_sf"/>
</dbReference>
<dbReference type="GeneID" id="107428224"/>
<evidence type="ECO:0000313" key="3">
    <source>
        <dbReference type="RefSeq" id="XP_048318666.2"/>
    </source>
</evidence>
<dbReference type="PANTHER" id="PTHR36766:SF45">
    <property type="entry name" value="NB-ARC DOMAIN-CONTAINING PROTEIN"/>
    <property type="match status" value="1"/>
</dbReference>
<dbReference type="Gene3D" id="3.80.10.10">
    <property type="entry name" value="Ribonuclease Inhibitor"/>
    <property type="match status" value="2"/>
</dbReference>
<evidence type="ECO:0000256" key="1">
    <source>
        <dbReference type="ARBA" id="ARBA00022821"/>
    </source>
</evidence>